<dbReference type="AlphaFoldDB" id="A0ABD3HWN0"/>
<dbReference type="InterPro" id="IPR051623">
    <property type="entry name" value="FTCD"/>
</dbReference>
<feature type="domain" description="Formiminotransferase C-terminal subdomain" evidence="3">
    <location>
        <begin position="216"/>
        <end position="310"/>
    </location>
</feature>
<dbReference type="InterPro" id="IPR022384">
    <property type="entry name" value="FormiminoTrfase_cat_dom_sf"/>
</dbReference>
<evidence type="ECO:0000313" key="6">
    <source>
        <dbReference type="Proteomes" id="UP001633002"/>
    </source>
</evidence>
<dbReference type="SMART" id="SM01221">
    <property type="entry name" value="FTCD"/>
    <property type="match status" value="1"/>
</dbReference>
<name>A0ABD3HWN0_9MARC</name>
<dbReference type="InterPro" id="IPR037070">
    <property type="entry name" value="Formiminotransferase_C_sf"/>
</dbReference>
<comment type="caution">
    <text evidence="5">The sequence shown here is derived from an EMBL/GenBank/DDBJ whole genome shotgun (WGS) entry which is preliminary data.</text>
</comment>
<accession>A0ABD3HWN0</accession>
<dbReference type="InterPro" id="IPR012886">
    <property type="entry name" value="Formiminotransferase_N"/>
</dbReference>
<dbReference type="Gene3D" id="3.30.990.10">
    <property type="entry name" value="Formiminotransferase, N-terminal subdomain"/>
    <property type="match status" value="1"/>
</dbReference>
<dbReference type="Gene3D" id="3.30.70.670">
    <property type="entry name" value="Formiminotransferase, C-terminal subdomain"/>
    <property type="match status" value="1"/>
</dbReference>
<evidence type="ECO:0000256" key="2">
    <source>
        <dbReference type="ARBA" id="ARBA00022679"/>
    </source>
</evidence>
<dbReference type="SMART" id="SM01222">
    <property type="entry name" value="FTCD_N"/>
    <property type="match status" value="1"/>
</dbReference>
<evidence type="ECO:0000256" key="1">
    <source>
        <dbReference type="ARBA" id="ARBA00012252"/>
    </source>
</evidence>
<dbReference type="PANTHER" id="PTHR12234">
    <property type="entry name" value="FORMIMINOTRANSFERASE-CYCLODEAMINASE"/>
    <property type="match status" value="1"/>
</dbReference>
<dbReference type="InterPro" id="IPR013802">
    <property type="entry name" value="Formiminotransferase_C"/>
</dbReference>
<gene>
    <name evidence="5" type="ORF">R1sor_008375</name>
</gene>
<organism evidence="5 6">
    <name type="scientific">Riccia sorocarpa</name>
    <dbReference type="NCBI Taxonomy" id="122646"/>
    <lineage>
        <taxon>Eukaryota</taxon>
        <taxon>Viridiplantae</taxon>
        <taxon>Streptophyta</taxon>
        <taxon>Embryophyta</taxon>
        <taxon>Marchantiophyta</taxon>
        <taxon>Marchantiopsida</taxon>
        <taxon>Marchantiidae</taxon>
        <taxon>Marchantiales</taxon>
        <taxon>Ricciaceae</taxon>
        <taxon>Riccia</taxon>
    </lineage>
</organism>
<evidence type="ECO:0000313" key="5">
    <source>
        <dbReference type="EMBL" id="KAL3694724.1"/>
    </source>
</evidence>
<dbReference type="Proteomes" id="UP001633002">
    <property type="component" value="Unassembled WGS sequence"/>
</dbReference>
<keyword evidence="6" id="KW-1185">Reference proteome</keyword>
<feature type="domain" description="Formiminotransferase N-terminal subdomain" evidence="4">
    <location>
        <begin position="11"/>
        <end position="211"/>
    </location>
</feature>
<dbReference type="Pfam" id="PF07837">
    <property type="entry name" value="FTCD_N"/>
    <property type="match status" value="1"/>
</dbReference>
<proteinExistence type="predicted"/>
<sequence>MAGVGHLRKLALACCKLYVSDSRNVKALQAIEKASKLQRLAPLVHIFEDKDYNRVGYTIAGPLPFPSEDEAKAPYIPEKTLPIRSAVRAMVQAALENIDLQEHRGSHPRLGSVDHLCFHALGSASLGQVASLARAVASDIASDFQVPTFLYGAAHQEKRPLDAIRRRLGYFRANADGLWVGSPELPPELQPDYGPTAASAKTGVVVVGACPWVMNYNVPIQSINLEIGRKIARKVSERGGGLKDVQAMALLHGRDGMEVACNLLNAERSTPQMVQKLVEELGQTEGVEVGHGYLTGQTSEEVFELALEKLFTFK</sequence>
<dbReference type="EMBL" id="JBJQOH010000003">
    <property type="protein sequence ID" value="KAL3694724.1"/>
    <property type="molecule type" value="Genomic_DNA"/>
</dbReference>
<dbReference type="EC" id="2.1.2.5" evidence="1"/>
<evidence type="ECO:0000259" key="4">
    <source>
        <dbReference type="SMART" id="SM01222"/>
    </source>
</evidence>
<reference evidence="5 6" key="1">
    <citation type="submission" date="2024-09" db="EMBL/GenBank/DDBJ databases">
        <title>Chromosome-scale assembly of Riccia sorocarpa.</title>
        <authorList>
            <person name="Paukszto L."/>
        </authorList>
    </citation>
    <scope>NUCLEOTIDE SEQUENCE [LARGE SCALE GENOMIC DNA]</scope>
    <source>
        <strain evidence="5">LP-2024</strain>
        <tissue evidence="5">Aerial parts of the thallus</tissue>
    </source>
</reference>
<keyword evidence="2" id="KW-0808">Transferase</keyword>
<dbReference type="GO" id="GO:0030409">
    <property type="term" value="F:glutamate formimidoyltransferase activity"/>
    <property type="evidence" value="ECO:0007669"/>
    <property type="project" value="UniProtKB-EC"/>
</dbReference>
<dbReference type="InterPro" id="IPR037064">
    <property type="entry name" value="Formiminotransferase_N_sf"/>
</dbReference>
<dbReference type="SUPFAM" id="SSF55116">
    <property type="entry name" value="Formiminotransferase domain of formiminotransferase-cyclodeaminase"/>
    <property type="match status" value="2"/>
</dbReference>
<evidence type="ECO:0000259" key="3">
    <source>
        <dbReference type="SMART" id="SM01221"/>
    </source>
</evidence>
<protein>
    <recommendedName>
        <fullName evidence="1">glutamate formimidoyltransferase</fullName>
        <ecNumber evidence="1">2.1.2.5</ecNumber>
    </recommendedName>
</protein>
<dbReference type="PANTHER" id="PTHR12234:SF1">
    <property type="entry name" value="FORMIMINOTRANSFERASE N-TERMINAL SUBDOMAIN-CONTAINING PROTEIN"/>
    <property type="match status" value="1"/>
</dbReference>